<accession>A0ABD2AVN0</accession>
<sequence length="59" mass="6818">MSYGCKEINIFCKNHSSFHLPGFGILVVLLINRTILDCFSQIALYLKPEVSYHRTILFI</sequence>
<name>A0ABD2AVN0_VESSQ</name>
<reference evidence="1 2" key="1">
    <citation type="journal article" date="2024" name="Ann. Entomol. Soc. Am.">
        <title>Genomic analyses of the southern and eastern yellowjacket wasps (Hymenoptera: Vespidae) reveal evolutionary signatures of social life.</title>
        <authorList>
            <person name="Catto M.A."/>
            <person name="Caine P.B."/>
            <person name="Orr S.E."/>
            <person name="Hunt B.G."/>
            <person name="Goodisman M.A.D."/>
        </authorList>
    </citation>
    <scope>NUCLEOTIDE SEQUENCE [LARGE SCALE GENOMIC DNA]</scope>
    <source>
        <strain evidence="1">233</strain>
        <tissue evidence="1">Head and thorax</tissue>
    </source>
</reference>
<evidence type="ECO:0000313" key="1">
    <source>
        <dbReference type="EMBL" id="KAL2723985.1"/>
    </source>
</evidence>
<proteinExistence type="predicted"/>
<organism evidence="1 2">
    <name type="scientific">Vespula squamosa</name>
    <name type="common">Southern yellow jacket</name>
    <name type="synonym">Wasp</name>
    <dbReference type="NCBI Taxonomy" id="30214"/>
    <lineage>
        <taxon>Eukaryota</taxon>
        <taxon>Metazoa</taxon>
        <taxon>Ecdysozoa</taxon>
        <taxon>Arthropoda</taxon>
        <taxon>Hexapoda</taxon>
        <taxon>Insecta</taxon>
        <taxon>Pterygota</taxon>
        <taxon>Neoptera</taxon>
        <taxon>Endopterygota</taxon>
        <taxon>Hymenoptera</taxon>
        <taxon>Apocrita</taxon>
        <taxon>Aculeata</taxon>
        <taxon>Vespoidea</taxon>
        <taxon>Vespidae</taxon>
        <taxon>Vespinae</taxon>
        <taxon>Vespula</taxon>
    </lineage>
</organism>
<dbReference type="AlphaFoldDB" id="A0ABD2AVN0"/>
<evidence type="ECO:0000313" key="2">
    <source>
        <dbReference type="Proteomes" id="UP001607302"/>
    </source>
</evidence>
<keyword evidence="2" id="KW-1185">Reference proteome</keyword>
<gene>
    <name evidence="1" type="ORF">V1478_008498</name>
</gene>
<dbReference type="Proteomes" id="UP001607302">
    <property type="component" value="Unassembled WGS sequence"/>
</dbReference>
<comment type="caution">
    <text evidence="1">The sequence shown here is derived from an EMBL/GenBank/DDBJ whole genome shotgun (WGS) entry which is preliminary data.</text>
</comment>
<protein>
    <submittedName>
        <fullName evidence="1">Uncharacterized protein</fullName>
    </submittedName>
</protein>
<dbReference type="EMBL" id="JAUDFV010000139">
    <property type="protein sequence ID" value="KAL2723985.1"/>
    <property type="molecule type" value="Genomic_DNA"/>
</dbReference>